<name>G8LJH9_9ENTR</name>
<proteinExistence type="predicted"/>
<accession>G8LJH9</accession>
<dbReference type="EMBL" id="CP002886">
    <property type="protein sequence ID" value="AEW73099.1"/>
    <property type="molecule type" value="Genomic_DNA"/>
</dbReference>
<organism evidence="1 2">
    <name type="scientific">Enterobacter ludwigii</name>
    <dbReference type="NCBI Taxonomy" id="299767"/>
    <lineage>
        <taxon>Bacteria</taxon>
        <taxon>Pseudomonadati</taxon>
        <taxon>Pseudomonadota</taxon>
        <taxon>Gammaproteobacteria</taxon>
        <taxon>Enterobacterales</taxon>
        <taxon>Enterobacteriaceae</taxon>
        <taxon>Enterobacter</taxon>
        <taxon>Enterobacter cloacae complex</taxon>
    </lineage>
</organism>
<reference evidence="1 2" key="1">
    <citation type="journal article" date="2011" name="Stand. Genomic Sci.">
        <title>Complete genome of the onion pathogen Enterobacter cloacae EcWSU1.</title>
        <authorList>
            <person name="Humann J.L."/>
            <person name="Wildung M."/>
            <person name="Cheng C.H."/>
            <person name="Lee T."/>
            <person name="Stewart J.E."/>
            <person name="Drew J.C."/>
            <person name="Triplett E.W."/>
            <person name="Main D."/>
            <person name="Schroeder B.K."/>
        </authorList>
    </citation>
    <scope>NUCLEOTIDE SEQUENCE [LARGE SCALE GENOMIC DNA]</scope>
    <source>
        <strain evidence="1 2">EcWSU1</strain>
    </source>
</reference>
<evidence type="ECO:0000313" key="2">
    <source>
        <dbReference type="Proteomes" id="UP000007838"/>
    </source>
</evidence>
<dbReference type="eggNOG" id="ENOG50347W7">
    <property type="taxonomic scope" value="Bacteria"/>
</dbReference>
<dbReference type="KEGG" id="eec:EcWSU1_01660"/>
<dbReference type="Proteomes" id="UP000007838">
    <property type="component" value="Chromosome"/>
</dbReference>
<dbReference type="AlphaFoldDB" id="G8LJH9"/>
<protein>
    <submittedName>
        <fullName evidence="1">Uncharacterized protein</fullName>
    </submittedName>
</protein>
<dbReference type="HOGENOM" id="CLU_982584_0_0_6"/>
<gene>
    <name evidence="1" type="ORF">EcWSU1_01660</name>
</gene>
<sequence>MNARRRCACAGLRICRPGRRKASRRNQQSALSLPGFKGITIGRCYRGLFTHGLSPEPFHDALRHDGLFTGGFRNRLILHAANEVTGASREAALLQSALPARRRKRDHTVAFLFTPLPHVGDVIQRTVSDGLDKLPLTARTTMHAGGHLQMFQRKVVLGVDHLAQIVGHQGPAFQLSLAVCQPERRVHHVQIIIEKRKAQIVWPDAVGTVFIHPQRGQRARLCLQLLIKRSEAAVKAHHQRQVLACRQLYQSLGILNVLRQGLIHTDVNTGIQQFADHLIVRCR</sequence>
<evidence type="ECO:0000313" key="1">
    <source>
        <dbReference type="EMBL" id="AEW73099.1"/>
    </source>
</evidence>